<keyword evidence="5 10" id="KW-0812">Transmembrane</keyword>
<dbReference type="Gene3D" id="3.30.565.10">
    <property type="entry name" value="Histidine kinase-like ATPase, C-terminal domain"/>
    <property type="match status" value="1"/>
</dbReference>
<gene>
    <name evidence="12" type="ORF">SAMN05421504_105652</name>
</gene>
<dbReference type="Pfam" id="PF07730">
    <property type="entry name" value="HisKA_3"/>
    <property type="match status" value="1"/>
</dbReference>
<feature type="transmembrane region" description="Helical" evidence="10">
    <location>
        <begin position="62"/>
        <end position="87"/>
    </location>
</feature>
<evidence type="ECO:0000256" key="7">
    <source>
        <dbReference type="ARBA" id="ARBA00022989"/>
    </source>
</evidence>
<keyword evidence="13" id="KW-1185">Reference proteome</keyword>
<keyword evidence="4" id="KW-0808">Transferase</keyword>
<keyword evidence="6" id="KW-0418">Kinase</keyword>
<feature type="transmembrane region" description="Helical" evidence="10">
    <location>
        <begin position="281"/>
        <end position="307"/>
    </location>
</feature>
<dbReference type="GO" id="GO:0005886">
    <property type="term" value="C:plasma membrane"/>
    <property type="evidence" value="ECO:0007669"/>
    <property type="project" value="UniProtKB-SubCell"/>
</dbReference>
<feature type="transmembrane region" description="Helical" evidence="10">
    <location>
        <begin position="440"/>
        <end position="462"/>
    </location>
</feature>
<dbReference type="CDD" id="cd10322">
    <property type="entry name" value="SLC5sbd"/>
    <property type="match status" value="1"/>
</dbReference>
<dbReference type="GO" id="GO:0046983">
    <property type="term" value="F:protein dimerization activity"/>
    <property type="evidence" value="ECO:0007669"/>
    <property type="project" value="InterPro"/>
</dbReference>
<dbReference type="EMBL" id="FNON01000005">
    <property type="protein sequence ID" value="SDY47106.1"/>
    <property type="molecule type" value="Genomic_DNA"/>
</dbReference>
<keyword evidence="7 10" id="KW-1133">Transmembrane helix</keyword>
<comment type="subcellular location">
    <subcellularLocation>
        <location evidence="1">Cell membrane</location>
        <topology evidence="1">Multi-pass membrane protein</topology>
    </subcellularLocation>
</comment>
<dbReference type="PANTHER" id="PTHR24421:SF37">
    <property type="entry name" value="SENSOR HISTIDINE KINASE NARS"/>
    <property type="match status" value="1"/>
</dbReference>
<feature type="transmembrane region" description="Helical" evidence="10">
    <location>
        <begin position="233"/>
        <end position="260"/>
    </location>
</feature>
<dbReference type="Gene3D" id="1.20.5.1930">
    <property type="match status" value="1"/>
</dbReference>
<organism evidence="12 13">
    <name type="scientific">Amycolatopsis xylanica</name>
    <dbReference type="NCBI Taxonomy" id="589385"/>
    <lineage>
        <taxon>Bacteria</taxon>
        <taxon>Bacillati</taxon>
        <taxon>Actinomycetota</taxon>
        <taxon>Actinomycetes</taxon>
        <taxon>Pseudonocardiales</taxon>
        <taxon>Pseudonocardiaceae</taxon>
        <taxon>Amycolatopsis</taxon>
    </lineage>
</organism>
<dbReference type="Gene3D" id="1.20.1730.10">
    <property type="entry name" value="Sodium/glucose cotransporter"/>
    <property type="match status" value="1"/>
</dbReference>
<feature type="transmembrane region" description="Helical" evidence="10">
    <location>
        <begin position="499"/>
        <end position="518"/>
    </location>
</feature>
<feature type="transmembrane region" description="Helical" evidence="10">
    <location>
        <begin position="36"/>
        <end position="56"/>
    </location>
</feature>
<dbReference type="RefSeq" id="WP_091293004.1">
    <property type="nucleotide sequence ID" value="NZ_FNON01000005.1"/>
</dbReference>
<accession>A0A1H3K4K8</accession>
<proteinExistence type="inferred from homology"/>
<name>A0A1H3K4K8_9PSEU</name>
<sequence length="846" mass="90675">MLQTWVVVTVSVAYLAVLFAVAFYGDRRADAGRSLISRGTIYALSLTVYATSWTYYGSVGRAATSGVGFLTTYLGPTLMFGLGWLVLRRIIRISRRNRITSLADFISARYGKSTWLGGLVTVIAVLGVVPYIALQLKAVSTTFEVIRRQPDTTPAVPFFQDTALYVALLLAGFAILFGTRHLDATERHEGMVAAIAFESVVKLVAFVAAGVFVTFGLYGGFGDLFTQAAHAKLTTLFSLGGTTATWTWMIVLSGLAVLLLPRQWQVGVVENVDEGHLKRAIWMFPLYLLVINIFVLPIAAAGLLKFGGSVNPDTFVLALPMASAQEALTLLVFVGGLSAATGMIIVETVALSTMVSNSLVVPILLRRYPRLTRRGDLAGVTLAVRRIAIVLVMLLGYAYFRFAGQGTELVSIGLVSFAGVAQFAPAILGGLFWKGGTRNGALAGMSAGFAVWAYTLALPTFADAGLLPRSFLAHGPFGIAALRPQALFGLTGMDPVGHAMFWSMLVNIGGYFAVSLAGRPPTAAERAQAVLFVDALADPERPRIWRGRVTVGELRTLTERFVGADGALDKYARDRGLAVAPEAEAAPELVQHAETLLAGSVGAASARIMIASVVGEEQLRVEEVMELLDEASQVAALEERHRLARELHDSVSQALFSMTLHTRAVELAVQKEGGDPGGPVARGLTELRGLTQGALAEMRAALFQLRPDALHEDGLAEAIRKRAAAIAVRENIRIEVHAPEDRVPLSERAEEELFRVVQEAVHNSVKHAGPSRVDVTLIADGGTLVVEVTDDGTGFDPEEQHPGHLGLDGMRERTRRLGGRLTIASSPTGSTVRAVLPGVIQNEYET</sequence>
<evidence type="ECO:0000256" key="10">
    <source>
        <dbReference type="SAM" id="Phobius"/>
    </source>
</evidence>
<dbReference type="GO" id="GO:0022857">
    <property type="term" value="F:transmembrane transporter activity"/>
    <property type="evidence" value="ECO:0007669"/>
    <property type="project" value="InterPro"/>
</dbReference>
<evidence type="ECO:0000256" key="5">
    <source>
        <dbReference type="ARBA" id="ARBA00022692"/>
    </source>
</evidence>
<dbReference type="SUPFAM" id="SSF55874">
    <property type="entry name" value="ATPase domain of HSP90 chaperone/DNA topoisomerase II/histidine kinase"/>
    <property type="match status" value="1"/>
</dbReference>
<evidence type="ECO:0000256" key="2">
    <source>
        <dbReference type="ARBA" id="ARBA00006434"/>
    </source>
</evidence>
<feature type="transmembrane region" description="Helical" evidence="10">
    <location>
        <begin position="115"/>
        <end position="134"/>
    </location>
</feature>
<evidence type="ECO:0000256" key="3">
    <source>
        <dbReference type="ARBA" id="ARBA00022475"/>
    </source>
</evidence>
<evidence type="ECO:0000313" key="13">
    <source>
        <dbReference type="Proteomes" id="UP000199515"/>
    </source>
</evidence>
<keyword evidence="3" id="KW-1003">Cell membrane</keyword>
<feature type="transmembrane region" description="Helical" evidence="10">
    <location>
        <begin position="377"/>
        <end position="400"/>
    </location>
</feature>
<keyword evidence="8" id="KW-0902">Two-component regulatory system</keyword>
<dbReference type="SMART" id="SM00387">
    <property type="entry name" value="HATPase_c"/>
    <property type="match status" value="1"/>
</dbReference>
<feature type="transmembrane region" description="Helical" evidence="10">
    <location>
        <begin position="412"/>
        <end position="433"/>
    </location>
</feature>
<evidence type="ECO:0000256" key="6">
    <source>
        <dbReference type="ARBA" id="ARBA00022777"/>
    </source>
</evidence>
<dbReference type="InterPro" id="IPR036890">
    <property type="entry name" value="HATPase_C_sf"/>
</dbReference>
<dbReference type="InterPro" id="IPR005467">
    <property type="entry name" value="His_kinase_dom"/>
</dbReference>
<dbReference type="InterPro" id="IPR011712">
    <property type="entry name" value="Sig_transdc_His_kin_sub3_dim/P"/>
</dbReference>
<feature type="transmembrane region" description="Helical" evidence="10">
    <location>
        <begin position="327"/>
        <end position="356"/>
    </location>
</feature>
<dbReference type="GO" id="GO:0000155">
    <property type="term" value="F:phosphorelay sensor kinase activity"/>
    <property type="evidence" value="ECO:0007669"/>
    <property type="project" value="InterPro"/>
</dbReference>
<feature type="transmembrane region" description="Helical" evidence="10">
    <location>
        <begin position="200"/>
        <end position="221"/>
    </location>
</feature>
<dbReference type="Pfam" id="PF02518">
    <property type="entry name" value="HATPase_c"/>
    <property type="match status" value="1"/>
</dbReference>
<evidence type="ECO:0000256" key="9">
    <source>
        <dbReference type="ARBA" id="ARBA00023136"/>
    </source>
</evidence>
<dbReference type="InterPro" id="IPR038377">
    <property type="entry name" value="Na/Glc_symporter_sf"/>
</dbReference>
<dbReference type="PROSITE" id="PS50109">
    <property type="entry name" value="HIS_KIN"/>
    <property type="match status" value="1"/>
</dbReference>
<dbReference type="PANTHER" id="PTHR24421">
    <property type="entry name" value="NITRATE/NITRITE SENSOR PROTEIN NARX-RELATED"/>
    <property type="match status" value="1"/>
</dbReference>
<dbReference type="CDD" id="cd16917">
    <property type="entry name" value="HATPase_UhpB-NarQ-NarX-like"/>
    <property type="match status" value="1"/>
</dbReference>
<reference evidence="12 13" key="1">
    <citation type="submission" date="2016-10" db="EMBL/GenBank/DDBJ databases">
        <authorList>
            <person name="de Groot N.N."/>
        </authorList>
    </citation>
    <scope>NUCLEOTIDE SEQUENCE [LARGE SCALE GENOMIC DNA]</scope>
    <source>
        <strain evidence="12 13">CPCC 202699</strain>
    </source>
</reference>
<keyword evidence="9 10" id="KW-0472">Membrane</keyword>
<dbReference type="InterPro" id="IPR003594">
    <property type="entry name" value="HATPase_dom"/>
</dbReference>
<evidence type="ECO:0000256" key="4">
    <source>
        <dbReference type="ARBA" id="ARBA00022679"/>
    </source>
</evidence>
<dbReference type="InterPro" id="IPR050482">
    <property type="entry name" value="Sensor_HK_TwoCompSys"/>
</dbReference>
<comment type="similarity">
    <text evidence="2">Belongs to the sodium:solute symporter (SSF) (TC 2.A.21) family.</text>
</comment>
<feature type="transmembrane region" description="Helical" evidence="10">
    <location>
        <begin position="6"/>
        <end position="24"/>
    </location>
</feature>
<protein>
    <submittedName>
        <fullName evidence="12">Na+/proline symporter</fullName>
    </submittedName>
</protein>
<evidence type="ECO:0000259" key="11">
    <source>
        <dbReference type="PROSITE" id="PS50109"/>
    </source>
</evidence>
<dbReference type="STRING" id="589385.SAMN05421504_105652"/>
<dbReference type="Proteomes" id="UP000199515">
    <property type="component" value="Unassembled WGS sequence"/>
</dbReference>
<evidence type="ECO:0000256" key="8">
    <source>
        <dbReference type="ARBA" id="ARBA00023012"/>
    </source>
</evidence>
<dbReference type="PROSITE" id="PS50283">
    <property type="entry name" value="NA_SOLUT_SYMP_3"/>
    <property type="match status" value="1"/>
</dbReference>
<dbReference type="InterPro" id="IPR001734">
    <property type="entry name" value="Na/solute_symporter"/>
</dbReference>
<evidence type="ECO:0000313" key="12">
    <source>
        <dbReference type="EMBL" id="SDY47106.1"/>
    </source>
</evidence>
<feature type="transmembrane region" description="Helical" evidence="10">
    <location>
        <begin position="162"/>
        <end position="179"/>
    </location>
</feature>
<evidence type="ECO:0000256" key="1">
    <source>
        <dbReference type="ARBA" id="ARBA00004651"/>
    </source>
</evidence>
<dbReference type="AlphaFoldDB" id="A0A1H3K4K8"/>
<feature type="domain" description="Histidine kinase" evidence="11">
    <location>
        <begin position="642"/>
        <end position="840"/>
    </location>
</feature>
<dbReference type="OrthoDB" id="227596at2"/>